<accession>A0A0P1IQ40</accession>
<dbReference type="STRING" id="1715691.TA5113_01586"/>
<gene>
    <name evidence="1" type="ORF">TA5114_01514</name>
</gene>
<dbReference type="AlphaFoldDB" id="A0A0P1IQ40"/>
<proteinExistence type="predicted"/>
<evidence type="ECO:0000313" key="1">
    <source>
        <dbReference type="EMBL" id="CUK25710.1"/>
    </source>
</evidence>
<organism evidence="1 2">
    <name type="scientific">Cognatishimia activa</name>
    <dbReference type="NCBI Taxonomy" id="1715691"/>
    <lineage>
        <taxon>Bacteria</taxon>
        <taxon>Pseudomonadati</taxon>
        <taxon>Pseudomonadota</taxon>
        <taxon>Alphaproteobacteria</taxon>
        <taxon>Rhodobacterales</taxon>
        <taxon>Paracoccaceae</taxon>
        <taxon>Cognatishimia</taxon>
    </lineage>
</organism>
<dbReference type="EMBL" id="CYUE01000013">
    <property type="protein sequence ID" value="CUK25710.1"/>
    <property type="molecule type" value="Genomic_DNA"/>
</dbReference>
<dbReference type="RefSeq" id="WP_058314669.1">
    <property type="nucleotide sequence ID" value="NZ_CYTO01000010.1"/>
</dbReference>
<dbReference type="Proteomes" id="UP000051184">
    <property type="component" value="Unassembled WGS sequence"/>
</dbReference>
<name>A0A0P1IQ40_9RHOB</name>
<evidence type="ECO:0000313" key="2">
    <source>
        <dbReference type="Proteomes" id="UP000051184"/>
    </source>
</evidence>
<evidence type="ECO:0008006" key="3">
    <source>
        <dbReference type="Google" id="ProtNLM"/>
    </source>
</evidence>
<reference evidence="2" key="1">
    <citation type="submission" date="2015-09" db="EMBL/GenBank/DDBJ databases">
        <authorList>
            <person name="Rodrigo-Torres Lidia"/>
            <person name="Arahal R.David."/>
        </authorList>
    </citation>
    <scope>NUCLEOTIDE SEQUENCE [LARGE SCALE GENOMIC DNA]</scope>
    <source>
        <strain evidence="2">CECT 5114</strain>
    </source>
</reference>
<sequence length="251" mass="28986">MKTLFSDESEGQLNGHDFTAVTVVEFSPRKLIGFREQFAHEACKLERLIQGKDESFVPKVPILHGTDFLREYPDPQKFSYLKVFLDSLVENCSRIFRLGYFNKSIQLFCESKGQKALTRQRRVQFCLMNFWLMYRPPEDEPFTLIHELDAEATLRSSQFSNLDQGSGYSMLHEIGQESLIVDLDNFLGHYFAPKSEIGCQAADVCSYLALKSADARATSFGRRMSEHFALIENKFVYNRIHEMKLHGNSRL</sequence>
<keyword evidence="2" id="KW-1185">Reference proteome</keyword>
<protein>
    <recommendedName>
        <fullName evidence="3">DUF3800 domain-containing protein</fullName>
    </recommendedName>
</protein>